<organism evidence="5 6">
    <name type="scientific">Pseudobacteriovorax antillogorgiicola</name>
    <dbReference type="NCBI Taxonomy" id="1513793"/>
    <lineage>
        <taxon>Bacteria</taxon>
        <taxon>Pseudomonadati</taxon>
        <taxon>Bdellovibrionota</taxon>
        <taxon>Oligoflexia</taxon>
        <taxon>Oligoflexales</taxon>
        <taxon>Pseudobacteriovoracaceae</taxon>
        <taxon>Pseudobacteriovorax</taxon>
    </lineage>
</organism>
<accession>A0A1Y6BEQ4</accession>
<keyword evidence="5" id="KW-0808">Transferase</keyword>
<keyword evidence="6" id="KW-1185">Reference proteome</keyword>
<evidence type="ECO:0000313" key="5">
    <source>
        <dbReference type="EMBL" id="SMF00290.1"/>
    </source>
</evidence>
<dbReference type="InterPro" id="IPR003661">
    <property type="entry name" value="HisK_dim/P_dom"/>
</dbReference>
<dbReference type="Pfam" id="PF00512">
    <property type="entry name" value="HisKA"/>
    <property type="match status" value="1"/>
</dbReference>
<feature type="transmembrane region" description="Helical" evidence="3">
    <location>
        <begin position="77"/>
        <end position="94"/>
    </location>
</feature>
<evidence type="ECO:0000259" key="4">
    <source>
        <dbReference type="SMART" id="SM00388"/>
    </source>
</evidence>
<dbReference type="AlphaFoldDB" id="A0A1Y6BEQ4"/>
<dbReference type="CDD" id="cd00082">
    <property type="entry name" value="HisKA"/>
    <property type="match status" value="1"/>
</dbReference>
<keyword evidence="5" id="KW-0418">Kinase</keyword>
<dbReference type="SMART" id="SM00388">
    <property type="entry name" value="HisKA"/>
    <property type="match status" value="1"/>
</dbReference>
<name>A0A1Y6BEQ4_9BACT</name>
<proteinExistence type="predicted"/>
<evidence type="ECO:0000256" key="2">
    <source>
        <dbReference type="ARBA" id="ARBA00012438"/>
    </source>
</evidence>
<dbReference type="EMBL" id="FWZT01000003">
    <property type="protein sequence ID" value="SMF00290.1"/>
    <property type="molecule type" value="Genomic_DNA"/>
</dbReference>
<dbReference type="GO" id="GO:0000155">
    <property type="term" value="F:phosphorelay sensor kinase activity"/>
    <property type="evidence" value="ECO:0007669"/>
    <property type="project" value="InterPro"/>
</dbReference>
<dbReference type="Gene3D" id="1.10.287.130">
    <property type="match status" value="1"/>
</dbReference>
<protein>
    <recommendedName>
        <fullName evidence="2">histidine kinase</fullName>
        <ecNumber evidence="2">2.7.13.3</ecNumber>
    </recommendedName>
</protein>
<dbReference type="InterPro" id="IPR036097">
    <property type="entry name" value="HisK_dim/P_sf"/>
</dbReference>
<evidence type="ECO:0000256" key="3">
    <source>
        <dbReference type="SAM" id="Phobius"/>
    </source>
</evidence>
<keyword evidence="3" id="KW-0812">Transmembrane</keyword>
<gene>
    <name evidence="5" type="ORF">SAMN06296036_10387</name>
</gene>
<comment type="catalytic activity">
    <reaction evidence="1">
        <text>ATP + protein L-histidine = ADP + protein N-phospho-L-histidine.</text>
        <dbReference type="EC" id="2.7.13.3"/>
    </reaction>
</comment>
<feature type="transmembrane region" description="Helical" evidence="3">
    <location>
        <begin position="127"/>
        <end position="145"/>
    </location>
</feature>
<dbReference type="Proteomes" id="UP000192907">
    <property type="component" value="Unassembled WGS sequence"/>
</dbReference>
<dbReference type="SUPFAM" id="SSF47384">
    <property type="entry name" value="Homodimeric domain of signal transducing histidine kinase"/>
    <property type="match status" value="1"/>
</dbReference>
<dbReference type="STRING" id="1513793.SAMN06296036_10387"/>
<feature type="domain" description="Signal transduction histidine kinase dimerisation/phosphoacceptor" evidence="4">
    <location>
        <begin position="200"/>
        <end position="263"/>
    </location>
</feature>
<keyword evidence="3" id="KW-1133">Transmembrane helix</keyword>
<keyword evidence="3" id="KW-0472">Membrane</keyword>
<sequence length="280" mass="31656">MFKSFHERLHFLDENTQFKARIGFTISLVGAIFAWISLAATLSFSHLEPLILFLSASLRIFALGSCYMQWRNPELDRWRTATLFAFVLMIFVGICDKRGINNAPATMALVLMPIMATQITSVRHSSLVTALVLVAILGGFSIEAVDLLPPKKHLGQEINPTHRMMQYLCYAFASFFVGLYAIRGRKEHQKLREELAHQEKARQLIITYNHEINNPLGSLKGSLDLLTCKGQYDQSLVDKAQRSTDRIAQVVKDLDRIAKGSADLVETEYSHRTSMVKLPK</sequence>
<reference evidence="6" key="1">
    <citation type="submission" date="2017-04" db="EMBL/GenBank/DDBJ databases">
        <authorList>
            <person name="Varghese N."/>
            <person name="Submissions S."/>
        </authorList>
    </citation>
    <scope>NUCLEOTIDE SEQUENCE [LARGE SCALE GENOMIC DNA]</scope>
    <source>
        <strain evidence="6">RKEM611</strain>
    </source>
</reference>
<dbReference type="EC" id="2.7.13.3" evidence="2"/>
<feature type="transmembrane region" description="Helical" evidence="3">
    <location>
        <begin position="165"/>
        <end position="182"/>
    </location>
</feature>
<dbReference type="RefSeq" id="WP_132316219.1">
    <property type="nucleotide sequence ID" value="NZ_FWZT01000003.1"/>
</dbReference>
<evidence type="ECO:0000313" key="6">
    <source>
        <dbReference type="Proteomes" id="UP000192907"/>
    </source>
</evidence>
<feature type="transmembrane region" description="Helical" evidence="3">
    <location>
        <begin position="21"/>
        <end position="44"/>
    </location>
</feature>
<evidence type="ECO:0000256" key="1">
    <source>
        <dbReference type="ARBA" id="ARBA00000085"/>
    </source>
</evidence>